<feature type="domain" description="HTH tetR-type" evidence="6">
    <location>
        <begin position="5"/>
        <end position="65"/>
    </location>
</feature>
<comment type="caution">
    <text evidence="7">The sequence shown here is derived from an EMBL/GenBank/DDBJ whole genome shotgun (WGS) entry which is preliminary data.</text>
</comment>
<dbReference type="InterPro" id="IPR041490">
    <property type="entry name" value="KstR2_TetR_C"/>
</dbReference>
<proteinExistence type="predicted"/>
<dbReference type="SUPFAM" id="SSF46689">
    <property type="entry name" value="Homeodomain-like"/>
    <property type="match status" value="1"/>
</dbReference>
<dbReference type="InterPro" id="IPR050109">
    <property type="entry name" value="HTH-type_TetR-like_transc_reg"/>
</dbReference>
<dbReference type="Pfam" id="PF00440">
    <property type="entry name" value="TetR_N"/>
    <property type="match status" value="1"/>
</dbReference>
<accession>A0AA87RAI0</accession>
<reference evidence="7 8" key="1">
    <citation type="submission" date="2019-07" db="EMBL/GenBank/DDBJ databases">
        <title>Whole genome shotgun sequence of Agrococcus baldri NBRC 103055.</title>
        <authorList>
            <person name="Hosoyama A."/>
            <person name="Uohara A."/>
            <person name="Ohji S."/>
            <person name="Ichikawa N."/>
        </authorList>
    </citation>
    <scope>NUCLEOTIDE SEQUENCE [LARGE SCALE GENOMIC DNA]</scope>
    <source>
        <strain evidence="7 8">NBRC 103055</strain>
    </source>
</reference>
<dbReference type="RefSeq" id="WP_146792484.1">
    <property type="nucleotide sequence ID" value="NZ_BJUU01000002.1"/>
</dbReference>
<dbReference type="PROSITE" id="PS50977">
    <property type="entry name" value="HTH_TETR_2"/>
    <property type="match status" value="1"/>
</dbReference>
<evidence type="ECO:0000313" key="7">
    <source>
        <dbReference type="EMBL" id="GEK79102.1"/>
    </source>
</evidence>
<feature type="DNA-binding region" description="H-T-H motif" evidence="5">
    <location>
        <begin position="28"/>
        <end position="47"/>
    </location>
</feature>
<keyword evidence="4" id="KW-0804">Transcription</keyword>
<gene>
    <name evidence="7" type="ORF">ABA31_04530</name>
</gene>
<dbReference type="SUPFAM" id="SSF48498">
    <property type="entry name" value="Tetracyclin repressor-like, C-terminal domain"/>
    <property type="match status" value="1"/>
</dbReference>
<evidence type="ECO:0000256" key="5">
    <source>
        <dbReference type="PROSITE-ProRule" id="PRU00335"/>
    </source>
</evidence>
<dbReference type="GO" id="GO:0000976">
    <property type="term" value="F:transcription cis-regulatory region binding"/>
    <property type="evidence" value="ECO:0007669"/>
    <property type="project" value="TreeGrafter"/>
</dbReference>
<keyword evidence="3 5" id="KW-0238">DNA-binding</keyword>
<dbReference type="InterPro" id="IPR036271">
    <property type="entry name" value="Tet_transcr_reg_TetR-rel_C_sf"/>
</dbReference>
<dbReference type="Proteomes" id="UP000321749">
    <property type="component" value="Unassembled WGS sequence"/>
</dbReference>
<dbReference type="Pfam" id="PF17932">
    <property type="entry name" value="TetR_C_24"/>
    <property type="match status" value="1"/>
</dbReference>
<evidence type="ECO:0000256" key="1">
    <source>
        <dbReference type="ARBA" id="ARBA00022491"/>
    </source>
</evidence>
<sequence>MNVVATPRGAILESATRLFGTNGYAGTTMRHIATAVGVLPGSLYAHIQSKEELLSEIVETGIDRFLALGHEVLASPASAEDHMYSLITGHVQLVAVNTDSIRVVYHQWRHLSGEARARVVEKRREYEAMLLSVIDDGIEKGEFVGEAHPNVSAKAILGALNWTSEWIRPDGPETSEEIGRQMADTLIGGLKSGRGSLSS</sequence>
<protein>
    <submittedName>
        <fullName evidence="7">TetR family transcriptional regulator</fullName>
    </submittedName>
</protein>
<evidence type="ECO:0000259" key="6">
    <source>
        <dbReference type="PROSITE" id="PS50977"/>
    </source>
</evidence>
<dbReference type="InterPro" id="IPR009057">
    <property type="entry name" value="Homeodomain-like_sf"/>
</dbReference>
<dbReference type="Gene3D" id="1.10.10.60">
    <property type="entry name" value="Homeodomain-like"/>
    <property type="match status" value="1"/>
</dbReference>
<keyword evidence="2" id="KW-0805">Transcription regulation</keyword>
<evidence type="ECO:0000256" key="4">
    <source>
        <dbReference type="ARBA" id="ARBA00023163"/>
    </source>
</evidence>
<dbReference type="InterPro" id="IPR001647">
    <property type="entry name" value="HTH_TetR"/>
</dbReference>
<dbReference type="PRINTS" id="PR00455">
    <property type="entry name" value="HTHTETR"/>
</dbReference>
<dbReference type="PANTHER" id="PTHR30055:SF175">
    <property type="entry name" value="HTH-TYPE TRANSCRIPTIONAL REPRESSOR KSTR2"/>
    <property type="match status" value="1"/>
</dbReference>
<dbReference type="EMBL" id="BJUU01000002">
    <property type="protein sequence ID" value="GEK79102.1"/>
    <property type="molecule type" value="Genomic_DNA"/>
</dbReference>
<name>A0AA87RAI0_9MICO</name>
<evidence type="ECO:0000256" key="3">
    <source>
        <dbReference type="ARBA" id="ARBA00023125"/>
    </source>
</evidence>
<dbReference type="Gene3D" id="1.10.357.10">
    <property type="entry name" value="Tetracycline Repressor, domain 2"/>
    <property type="match status" value="1"/>
</dbReference>
<evidence type="ECO:0000256" key="2">
    <source>
        <dbReference type="ARBA" id="ARBA00023015"/>
    </source>
</evidence>
<keyword evidence="1" id="KW-0678">Repressor</keyword>
<dbReference type="GO" id="GO:0003700">
    <property type="term" value="F:DNA-binding transcription factor activity"/>
    <property type="evidence" value="ECO:0007669"/>
    <property type="project" value="TreeGrafter"/>
</dbReference>
<organism evidence="7 8">
    <name type="scientific">Agrococcus baldri</name>
    <dbReference type="NCBI Taxonomy" id="153730"/>
    <lineage>
        <taxon>Bacteria</taxon>
        <taxon>Bacillati</taxon>
        <taxon>Actinomycetota</taxon>
        <taxon>Actinomycetes</taxon>
        <taxon>Micrococcales</taxon>
        <taxon>Microbacteriaceae</taxon>
        <taxon>Agrococcus</taxon>
    </lineage>
</organism>
<keyword evidence="8" id="KW-1185">Reference proteome</keyword>
<dbReference type="AlphaFoldDB" id="A0AA87RAI0"/>
<dbReference type="PANTHER" id="PTHR30055">
    <property type="entry name" value="HTH-TYPE TRANSCRIPTIONAL REGULATOR RUTR"/>
    <property type="match status" value="1"/>
</dbReference>
<evidence type="ECO:0000313" key="8">
    <source>
        <dbReference type="Proteomes" id="UP000321749"/>
    </source>
</evidence>